<feature type="region of interest" description="Disordered" evidence="1">
    <location>
        <begin position="92"/>
        <end position="114"/>
    </location>
</feature>
<dbReference type="EMBL" id="QUSG01000003">
    <property type="protein sequence ID" value="KAA3529553.1"/>
    <property type="molecule type" value="Genomic_DNA"/>
</dbReference>
<dbReference type="GeneID" id="60683629"/>
<reference evidence="2 3" key="1">
    <citation type="submission" date="2018-08" db="EMBL/GenBank/DDBJ databases">
        <title>Genome sequencing of Agrobacterium vitis strain ICMP 10754.</title>
        <authorList>
            <person name="Visnovsky S.B."/>
            <person name="Pitman A.R."/>
        </authorList>
    </citation>
    <scope>NUCLEOTIDE SEQUENCE [LARGE SCALE GENOMIC DNA]</scope>
    <source>
        <strain evidence="2 3">ICMP 10754</strain>
    </source>
</reference>
<dbReference type="OrthoDB" id="649809at2"/>
<evidence type="ECO:0000256" key="1">
    <source>
        <dbReference type="SAM" id="MobiDB-lite"/>
    </source>
</evidence>
<organism evidence="2 3">
    <name type="scientific">Agrobacterium vitis</name>
    <name type="common">Rhizobium vitis</name>
    <dbReference type="NCBI Taxonomy" id="373"/>
    <lineage>
        <taxon>Bacteria</taxon>
        <taxon>Pseudomonadati</taxon>
        <taxon>Pseudomonadota</taxon>
        <taxon>Alphaproteobacteria</taxon>
        <taxon>Hyphomicrobiales</taxon>
        <taxon>Rhizobiaceae</taxon>
        <taxon>Rhizobium/Agrobacterium group</taxon>
        <taxon>Agrobacterium</taxon>
    </lineage>
</organism>
<comment type="caution">
    <text evidence="2">The sequence shown here is derived from an EMBL/GenBank/DDBJ whole genome shotgun (WGS) entry which is preliminary data.</text>
</comment>
<proteinExistence type="predicted"/>
<sequence>MPLEKSDIDFVCNSVRFTGKYTDHGQTWSDLQIMTLAKARTMDKGGRAEQFLNHYLAGSGEPIHFSLRTLMEEDPGVRARIFGTINAARAPLKNSKGENSRTAPILSPSSHPASSGIVDIPQTNFRNHDWQFATGSLNVNWQFIEEINRNGVIMMKVEVWTTNIYRWHPEDDRRTQCVHEAAANLQHPKQESYFPIDDRIHGSGMLPGMVTPNYSKKKTTNYKPAKDFLMVAKPEAVLIPKVAPPR</sequence>
<name>A0A368NNW3_AGRVI</name>
<evidence type="ECO:0000313" key="2">
    <source>
        <dbReference type="EMBL" id="KAA3529553.1"/>
    </source>
</evidence>
<dbReference type="Proteomes" id="UP000436911">
    <property type="component" value="Unassembled WGS sequence"/>
</dbReference>
<accession>A0A368NNW3</accession>
<protein>
    <submittedName>
        <fullName evidence="2">Uncharacterized protein</fullName>
    </submittedName>
</protein>
<dbReference type="RefSeq" id="WP_060718745.1">
    <property type="nucleotide sequence ID" value="NZ_CP055265.1"/>
</dbReference>
<evidence type="ECO:0000313" key="3">
    <source>
        <dbReference type="Proteomes" id="UP000436911"/>
    </source>
</evidence>
<gene>
    <name evidence="2" type="ORF">DXT89_07400</name>
</gene>
<dbReference type="AlphaFoldDB" id="A0A368NNW3"/>